<protein>
    <submittedName>
        <fullName evidence="1">Uncharacterized protein</fullName>
    </submittedName>
</protein>
<evidence type="ECO:0000313" key="1">
    <source>
        <dbReference type="EMBL" id="RNA01893.1"/>
    </source>
</evidence>
<accession>A0A3M7PS85</accession>
<reference evidence="1 2" key="1">
    <citation type="journal article" date="2018" name="Sci. Rep.">
        <title>Genomic signatures of local adaptation to the degree of environmental predictability in rotifers.</title>
        <authorList>
            <person name="Franch-Gras L."/>
            <person name="Hahn C."/>
            <person name="Garcia-Roger E.M."/>
            <person name="Carmona M.J."/>
            <person name="Serra M."/>
            <person name="Gomez A."/>
        </authorList>
    </citation>
    <scope>NUCLEOTIDE SEQUENCE [LARGE SCALE GENOMIC DNA]</scope>
    <source>
        <strain evidence="1">HYR1</strain>
    </source>
</reference>
<name>A0A3M7PS85_BRAPC</name>
<dbReference type="Proteomes" id="UP000276133">
    <property type="component" value="Unassembled WGS sequence"/>
</dbReference>
<dbReference type="EMBL" id="REGN01009128">
    <property type="protein sequence ID" value="RNA01893.1"/>
    <property type="molecule type" value="Genomic_DNA"/>
</dbReference>
<keyword evidence="2" id="KW-1185">Reference proteome</keyword>
<sequence length="112" mass="12852">MTPGVSFMLSRNSKYKFGIFRLSITSSEMADRTEPSGYSFITGRLIFSKLLLMDYFHKADHFWAMLISEGFLDYSSTQNTWLFLLSCNSDHGHGVMLTVTKPLFQQFSSIKN</sequence>
<gene>
    <name evidence="1" type="ORF">BpHYR1_037228</name>
</gene>
<evidence type="ECO:0000313" key="2">
    <source>
        <dbReference type="Proteomes" id="UP000276133"/>
    </source>
</evidence>
<organism evidence="1 2">
    <name type="scientific">Brachionus plicatilis</name>
    <name type="common">Marine rotifer</name>
    <name type="synonym">Brachionus muelleri</name>
    <dbReference type="NCBI Taxonomy" id="10195"/>
    <lineage>
        <taxon>Eukaryota</taxon>
        <taxon>Metazoa</taxon>
        <taxon>Spiralia</taxon>
        <taxon>Gnathifera</taxon>
        <taxon>Rotifera</taxon>
        <taxon>Eurotatoria</taxon>
        <taxon>Monogononta</taxon>
        <taxon>Pseudotrocha</taxon>
        <taxon>Ploima</taxon>
        <taxon>Brachionidae</taxon>
        <taxon>Brachionus</taxon>
    </lineage>
</organism>
<proteinExistence type="predicted"/>
<comment type="caution">
    <text evidence="1">The sequence shown here is derived from an EMBL/GenBank/DDBJ whole genome shotgun (WGS) entry which is preliminary data.</text>
</comment>
<dbReference type="AlphaFoldDB" id="A0A3M7PS85"/>